<sequence>MTDFEKYIQRYLDLIPSPDWLTEMRNSCGNTVAVYSSFSEIQADYTYAEGKWTLKEVLQHIIDAERIYSYRALRFARRDKTVLPGWDEVSYGETYELVNRSLSSLMEEFEVVRKSTLLFFENLEKTQLAESGRANENEMTVELLGKLIIGHNIHHLNVIDERYIPNINQQK</sequence>
<protein>
    <submittedName>
        <fullName evidence="3">DinB family protein</fullName>
    </submittedName>
</protein>
<dbReference type="SUPFAM" id="SSF109854">
    <property type="entry name" value="DinB/YfiT-like putative metalloenzymes"/>
    <property type="match status" value="1"/>
</dbReference>
<keyword evidence="5" id="KW-1185">Reference proteome</keyword>
<dbReference type="Proteomes" id="UP000539710">
    <property type="component" value="Unassembled WGS sequence"/>
</dbReference>
<reference evidence="3 4" key="1">
    <citation type="submission" date="2020-07" db="EMBL/GenBank/DDBJ databases">
        <title>Chryseobacterium sp.cx-624.</title>
        <authorList>
            <person name="Yang C."/>
        </authorList>
    </citation>
    <scope>NUCLEOTIDE SEQUENCE [LARGE SCALE GENOMIC DNA]</scope>
    <source>
        <strain evidence="3">Cx-624</strain>
        <strain evidence="4">cx-624</strain>
    </source>
</reference>
<dbReference type="InterPro" id="IPR024775">
    <property type="entry name" value="DinB-like"/>
</dbReference>
<evidence type="ECO:0000313" key="4">
    <source>
        <dbReference type="Proteomes" id="UP000515349"/>
    </source>
</evidence>
<dbReference type="EMBL" id="JACEUX010000001">
    <property type="protein sequence ID" value="MBA5246122.1"/>
    <property type="molecule type" value="Genomic_DNA"/>
</dbReference>
<feature type="domain" description="DinB-like" evidence="1">
    <location>
        <begin position="30"/>
        <end position="159"/>
    </location>
</feature>
<dbReference type="KEGG" id="cbau:H1R16_00300"/>
<accession>A0A7D7QYR0</accession>
<gene>
    <name evidence="3" type="ORF">H1R16_00300</name>
    <name evidence="2" type="ORF">H2507_02970</name>
</gene>
<reference evidence="5" key="2">
    <citation type="submission" date="2020-07" db="EMBL/GenBank/DDBJ databases">
        <title>Flavobacterium sp. xlx-214.</title>
        <authorList>
            <person name="Yang C."/>
        </authorList>
    </citation>
    <scope>NUCLEOTIDE SEQUENCE [LARGE SCALE GENOMIC DNA]</scope>
    <source>
        <strain evidence="5">CX-624</strain>
    </source>
</reference>
<dbReference type="Gene3D" id="1.20.120.450">
    <property type="entry name" value="dinb family like domain"/>
    <property type="match status" value="1"/>
</dbReference>
<dbReference type="Pfam" id="PF12867">
    <property type="entry name" value="DinB_2"/>
    <property type="match status" value="1"/>
</dbReference>
<evidence type="ECO:0000313" key="5">
    <source>
        <dbReference type="Proteomes" id="UP000539710"/>
    </source>
</evidence>
<reference evidence="2" key="3">
    <citation type="submission" date="2020-07" db="EMBL/GenBank/DDBJ databases">
        <authorList>
            <person name="Yang C."/>
        </authorList>
    </citation>
    <scope>NUCLEOTIDE SEQUENCE</scope>
    <source>
        <strain evidence="2">Cx-624</strain>
    </source>
</reference>
<dbReference type="EMBL" id="CP059472">
    <property type="protein sequence ID" value="QMS98491.1"/>
    <property type="molecule type" value="Genomic_DNA"/>
</dbReference>
<organism evidence="3 4">
    <name type="scientific">Marnyiella aurantia</name>
    <dbReference type="NCBI Taxonomy" id="2758037"/>
    <lineage>
        <taxon>Bacteria</taxon>
        <taxon>Pseudomonadati</taxon>
        <taxon>Bacteroidota</taxon>
        <taxon>Flavobacteriia</taxon>
        <taxon>Flavobacteriales</taxon>
        <taxon>Weeksellaceae</taxon>
        <taxon>Marnyiella</taxon>
    </lineage>
</organism>
<proteinExistence type="predicted"/>
<dbReference type="AlphaFoldDB" id="A0A7D7QYR0"/>
<evidence type="ECO:0000313" key="3">
    <source>
        <dbReference type="EMBL" id="QMS98491.1"/>
    </source>
</evidence>
<evidence type="ECO:0000259" key="1">
    <source>
        <dbReference type="Pfam" id="PF12867"/>
    </source>
</evidence>
<dbReference type="Proteomes" id="UP000515349">
    <property type="component" value="Chromosome"/>
</dbReference>
<name>A0A7D7QYR0_9FLAO</name>
<evidence type="ECO:0000313" key="2">
    <source>
        <dbReference type="EMBL" id="MBA5246122.1"/>
    </source>
</evidence>
<dbReference type="InterPro" id="IPR034660">
    <property type="entry name" value="DinB/YfiT-like"/>
</dbReference>
<dbReference type="RefSeq" id="WP_181886221.1">
    <property type="nucleotide sequence ID" value="NZ_CP059472.1"/>
</dbReference>